<sequence>MEKIQAPPQLRIFGNLGTNWWAFKQRFLLYIEASDLEGASDARKVELLLSTAGDQAIQIFNSLNFTDGQGKTKFKTVLEKFDSHCEVETNKTFELYIFQQNNAFRIVFEVHYDYLREQLLKIKHITLPVAIETCIVHEHARNWYSCSKSAEYEKPASHEAESVQAIAWMQCLSIDESGHFVHFSRGPMHAQHERENETGENQTAQVPTSADRSAHVRHRTERNDVNVMTCLNCGTARLKRQCPAKGRRCLNCGKPGHYAALCRSAPPVKGQRSQFQRKRVQCVQKGLLDSDPGSTMDQENNCLESPYRVGIITTCEYASSNSA</sequence>
<reference evidence="4 5" key="1">
    <citation type="journal article" date="2018" name="Nat. Ecol. Evol.">
        <title>Shark genomes provide insights into elasmobranch evolution and the origin of vertebrates.</title>
        <authorList>
            <person name="Hara Y"/>
            <person name="Yamaguchi K"/>
            <person name="Onimaru K"/>
            <person name="Kadota M"/>
            <person name="Koyanagi M"/>
            <person name="Keeley SD"/>
            <person name="Tatsumi K"/>
            <person name="Tanaka K"/>
            <person name="Motone F"/>
            <person name="Kageyama Y"/>
            <person name="Nozu R"/>
            <person name="Adachi N"/>
            <person name="Nishimura O"/>
            <person name="Nakagawa R"/>
            <person name="Tanegashima C"/>
            <person name="Kiyatake I"/>
            <person name="Matsumoto R"/>
            <person name="Murakumo K"/>
            <person name="Nishida K"/>
            <person name="Terakita A"/>
            <person name="Kuratani S"/>
            <person name="Sato K"/>
            <person name="Hyodo S Kuraku.S."/>
        </authorList>
    </citation>
    <scope>NUCLEOTIDE SEQUENCE [LARGE SCALE GENOMIC DNA]</scope>
</reference>
<dbReference type="OMA" id="AKTCNFK"/>
<dbReference type="SMART" id="SM00343">
    <property type="entry name" value="ZnF_C2HC"/>
    <property type="match status" value="2"/>
</dbReference>
<comment type="caution">
    <text evidence="4">The sequence shown here is derived from an EMBL/GenBank/DDBJ whole genome shotgun (WGS) entry which is preliminary data.</text>
</comment>
<name>A0A401P2D2_SCYTO</name>
<keyword evidence="1" id="KW-0862">Zinc</keyword>
<feature type="compositionally biased region" description="Polar residues" evidence="2">
    <location>
        <begin position="199"/>
        <end position="211"/>
    </location>
</feature>
<dbReference type="GO" id="GO:0008270">
    <property type="term" value="F:zinc ion binding"/>
    <property type="evidence" value="ECO:0007669"/>
    <property type="project" value="UniProtKB-KW"/>
</dbReference>
<evidence type="ECO:0000256" key="2">
    <source>
        <dbReference type="SAM" id="MobiDB-lite"/>
    </source>
</evidence>
<dbReference type="EMBL" id="BFAA01001559">
    <property type="protein sequence ID" value="GCB67253.1"/>
    <property type="molecule type" value="Genomic_DNA"/>
</dbReference>
<keyword evidence="5" id="KW-1185">Reference proteome</keyword>
<accession>A0A401P2D2</accession>
<dbReference type="SUPFAM" id="SSF57756">
    <property type="entry name" value="Retrovirus zinc finger-like domains"/>
    <property type="match status" value="1"/>
</dbReference>
<proteinExistence type="predicted"/>
<keyword evidence="1" id="KW-0479">Metal-binding</keyword>
<dbReference type="GO" id="GO:0003676">
    <property type="term" value="F:nucleic acid binding"/>
    <property type="evidence" value="ECO:0007669"/>
    <property type="project" value="InterPro"/>
</dbReference>
<gene>
    <name evidence="4" type="ORF">scyTo_0005096</name>
</gene>
<organism evidence="4 5">
    <name type="scientific">Scyliorhinus torazame</name>
    <name type="common">Cloudy catshark</name>
    <name type="synonym">Catulus torazame</name>
    <dbReference type="NCBI Taxonomy" id="75743"/>
    <lineage>
        <taxon>Eukaryota</taxon>
        <taxon>Metazoa</taxon>
        <taxon>Chordata</taxon>
        <taxon>Craniata</taxon>
        <taxon>Vertebrata</taxon>
        <taxon>Chondrichthyes</taxon>
        <taxon>Elasmobranchii</taxon>
        <taxon>Galeomorphii</taxon>
        <taxon>Galeoidea</taxon>
        <taxon>Carcharhiniformes</taxon>
        <taxon>Scyliorhinidae</taxon>
        <taxon>Scyliorhinus</taxon>
    </lineage>
</organism>
<dbReference type="InterPro" id="IPR001878">
    <property type="entry name" value="Znf_CCHC"/>
</dbReference>
<dbReference type="OrthoDB" id="775972at2759"/>
<dbReference type="Gene3D" id="4.10.60.10">
    <property type="entry name" value="Zinc finger, CCHC-type"/>
    <property type="match status" value="1"/>
</dbReference>
<protein>
    <recommendedName>
        <fullName evidence="3">CCHC-type domain-containing protein</fullName>
    </recommendedName>
</protein>
<evidence type="ECO:0000256" key="1">
    <source>
        <dbReference type="PROSITE-ProRule" id="PRU00047"/>
    </source>
</evidence>
<dbReference type="PROSITE" id="PS50158">
    <property type="entry name" value="ZF_CCHC"/>
    <property type="match status" value="1"/>
</dbReference>
<evidence type="ECO:0000313" key="5">
    <source>
        <dbReference type="Proteomes" id="UP000288216"/>
    </source>
</evidence>
<dbReference type="AlphaFoldDB" id="A0A401P2D2"/>
<dbReference type="STRING" id="75743.A0A401P2D2"/>
<evidence type="ECO:0000313" key="4">
    <source>
        <dbReference type="EMBL" id="GCB67253.1"/>
    </source>
</evidence>
<evidence type="ECO:0000259" key="3">
    <source>
        <dbReference type="PROSITE" id="PS50158"/>
    </source>
</evidence>
<feature type="domain" description="CCHC-type" evidence="3">
    <location>
        <begin position="247"/>
        <end position="264"/>
    </location>
</feature>
<keyword evidence="1" id="KW-0863">Zinc-finger</keyword>
<dbReference type="Proteomes" id="UP000288216">
    <property type="component" value="Unassembled WGS sequence"/>
</dbReference>
<feature type="region of interest" description="Disordered" evidence="2">
    <location>
        <begin position="187"/>
        <end position="219"/>
    </location>
</feature>
<dbReference type="InterPro" id="IPR036875">
    <property type="entry name" value="Znf_CCHC_sf"/>
</dbReference>